<accession>A0A8J7YJI6</accession>
<dbReference type="Proteomes" id="UP000716004">
    <property type="component" value="Unassembled WGS sequence"/>
</dbReference>
<dbReference type="Pfam" id="PF09406">
    <property type="entry name" value="DUF2004"/>
    <property type="match status" value="1"/>
</dbReference>
<gene>
    <name evidence="2" type="ORF">J9259_02515</name>
</gene>
<protein>
    <recommendedName>
        <fullName evidence="1">DUF2004 domain-containing protein</fullName>
    </recommendedName>
</protein>
<proteinExistence type="predicted"/>
<evidence type="ECO:0000313" key="2">
    <source>
        <dbReference type="EMBL" id="MBX8631384.1"/>
    </source>
</evidence>
<sequence length="123" mass="14446">MKKGLEITFQLSSSGESSSVVSALGNLTGNYASAEFGADWMMFHVTLGRNHFYKLLFSGPVGDLHPLNRKKVQEKFDSLQHLSLDELMKTYREEERKPGFRVKEIRELKEEYDLWEDRFWTYF</sequence>
<dbReference type="EMBL" id="JAGVSJ010000003">
    <property type="protein sequence ID" value="MBX8631384.1"/>
    <property type="molecule type" value="Genomic_DNA"/>
</dbReference>
<evidence type="ECO:0000259" key="1">
    <source>
        <dbReference type="Pfam" id="PF09406"/>
    </source>
</evidence>
<dbReference type="AlphaFoldDB" id="A0A8J7YJI6"/>
<dbReference type="Gene3D" id="3.30.70.1980">
    <property type="entry name" value="Uncharacterised protein PF09406, DUF2004"/>
    <property type="match status" value="1"/>
</dbReference>
<evidence type="ECO:0000313" key="3">
    <source>
        <dbReference type="Proteomes" id="UP000716004"/>
    </source>
</evidence>
<comment type="caution">
    <text evidence="2">The sequence shown here is derived from an EMBL/GenBank/DDBJ whole genome shotgun (WGS) entry which is preliminary data.</text>
</comment>
<reference evidence="2" key="1">
    <citation type="submission" date="2021-04" db="EMBL/GenBank/DDBJ databases">
        <title>Genomic insights into ecological role and evolution of a novel Thermoplasmata order Candidatus Sysuiplasmatales.</title>
        <authorList>
            <person name="Yuan Y."/>
        </authorList>
    </citation>
    <scope>NUCLEOTIDE SEQUENCE</scope>
    <source>
        <strain evidence="2">YP2-bin.285</strain>
    </source>
</reference>
<name>A0A8J7YJI6_9ARCH</name>
<organism evidence="2 3">
    <name type="scientific">Candidatus Sysuiplasma superficiale</name>
    <dbReference type="NCBI Taxonomy" id="2823368"/>
    <lineage>
        <taxon>Archaea</taxon>
        <taxon>Methanobacteriati</taxon>
        <taxon>Thermoplasmatota</taxon>
        <taxon>Thermoplasmata</taxon>
        <taxon>Candidatus Sysuiplasmatales</taxon>
        <taxon>Candidatus Sysuiplasmataceae</taxon>
        <taxon>Candidatus Sysuiplasma</taxon>
    </lineage>
</organism>
<feature type="domain" description="DUF2004" evidence="1">
    <location>
        <begin position="1"/>
        <end position="122"/>
    </location>
</feature>
<dbReference type="InterPro" id="IPR018546">
    <property type="entry name" value="DUF2004"/>
</dbReference>